<comment type="similarity">
    <text evidence="1">Belongs to the ABC transporter superfamily.</text>
</comment>
<dbReference type="STRING" id="1227455.C449_00075"/>
<name>M0MQQ1_9EURY</name>
<dbReference type="AlphaFoldDB" id="M0MQQ1"/>
<comment type="caution">
    <text evidence="8">The sequence shown here is derived from an EMBL/GenBank/DDBJ whole genome shotgun (WGS) entry which is preliminary data.</text>
</comment>
<feature type="domain" description="ABC transporter" evidence="7">
    <location>
        <begin position="34"/>
        <end position="262"/>
    </location>
</feature>
<evidence type="ECO:0000256" key="2">
    <source>
        <dbReference type="ARBA" id="ARBA00022448"/>
    </source>
</evidence>
<keyword evidence="9" id="KW-1185">Reference proteome</keyword>
<sequence length="262" mass="28136">MSTDAAGDSDGARQADEGDGSEQTGREAGTETPLAIEDLRVSYGKVAALRGIDLRVGSGEIVSVIGPNGAGKTTLAETVSGFHGYEGSVRYYDTEVSTRSTSDLVSEGLIHCTEERDLFGHMSVADNLSLGTFRRGNADERRSFVYDLFPVLEERADQHARTMSGGEQQMLAIGRALMSSPDLLVLDEPTLGLAPVVLDDISDGLDRIQEAGVTILLCEQNVTFAMDHADRIALLENGEIVREGAPAELREDEYIHDVYLGG</sequence>
<dbReference type="PANTHER" id="PTHR43820">
    <property type="entry name" value="HIGH-AFFINITY BRANCHED-CHAIN AMINO ACID TRANSPORT ATP-BINDING PROTEIN LIVF"/>
    <property type="match status" value="1"/>
</dbReference>
<dbReference type="OrthoDB" id="97750at2157"/>
<dbReference type="GO" id="GO:0015658">
    <property type="term" value="F:branched-chain amino acid transmembrane transporter activity"/>
    <property type="evidence" value="ECO:0007669"/>
    <property type="project" value="TreeGrafter"/>
</dbReference>
<dbReference type="InterPro" id="IPR003439">
    <property type="entry name" value="ABC_transporter-like_ATP-bd"/>
</dbReference>
<keyword evidence="2" id="KW-0813">Transport</keyword>
<feature type="region of interest" description="Disordered" evidence="6">
    <location>
        <begin position="1"/>
        <end position="33"/>
    </location>
</feature>
<dbReference type="GO" id="GO:0016887">
    <property type="term" value="F:ATP hydrolysis activity"/>
    <property type="evidence" value="ECO:0007669"/>
    <property type="project" value="InterPro"/>
</dbReference>
<evidence type="ECO:0000256" key="6">
    <source>
        <dbReference type="SAM" id="MobiDB-lite"/>
    </source>
</evidence>
<dbReference type="PANTHER" id="PTHR43820:SF4">
    <property type="entry name" value="HIGH-AFFINITY BRANCHED-CHAIN AMINO ACID TRANSPORT ATP-BINDING PROTEIN LIVF"/>
    <property type="match status" value="1"/>
</dbReference>
<keyword evidence="3" id="KW-0547">Nucleotide-binding</keyword>
<evidence type="ECO:0000256" key="3">
    <source>
        <dbReference type="ARBA" id="ARBA00022741"/>
    </source>
</evidence>
<dbReference type="InterPro" id="IPR017871">
    <property type="entry name" value="ABC_transporter-like_CS"/>
</dbReference>
<dbReference type="Pfam" id="PF00005">
    <property type="entry name" value="ABC_tran"/>
    <property type="match status" value="1"/>
</dbReference>
<evidence type="ECO:0000259" key="7">
    <source>
        <dbReference type="PROSITE" id="PS50893"/>
    </source>
</evidence>
<dbReference type="PROSITE" id="PS50893">
    <property type="entry name" value="ABC_TRANSPORTER_2"/>
    <property type="match status" value="1"/>
</dbReference>
<evidence type="ECO:0000313" key="8">
    <source>
        <dbReference type="EMBL" id="EMA48032.1"/>
    </source>
</evidence>
<dbReference type="CDD" id="cd03224">
    <property type="entry name" value="ABC_TM1139_LivF_branched"/>
    <property type="match status" value="1"/>
</dbReference>
<evidence type="ECO:0000256" key="1">
    <source>
        <dbReference type="ARBA" id="ARBA00005417"/>
    </source>
</evidence>
<accession>M0MQQ1</accession>
<evidence type="ECO:0000256" key="4">
    <source>
        <dbReference type="ARBA" id="ARBA00022840"/>
    </source>
</evidence>
<organism evidence="8 9">
    <name type="scientific">Halococcus saccharolyticus DSM 5350</name>
    <dbReference type="NCBI Taxonomy" id="1227455"/>
    <lineage>
        <taxon>Archaea</taxon>
        <taxon>Methanobacteriati</taxon>
        <taxon>Methanobacteriota</taxon>
        <taxon>Stenosarchaea group</taxon>
        <taxon>Halobacteria</taxon>
        <taxon>Halobacteriales</taxon>
        <taxon>Halococcaceae</taxon>
        <taxon>Halococcus</taxon>
    </lineage>
</organism>
<dbReference type="RefSeq" id="WP_006075801.1">
    <property type="nucleotide sequence ID" value="NZ_AOMD01000001.1"/>
</dbReference>
<dbReference type="SUPFAM" id="SSF52540">
    <property type="entry name" value="P-loop containing nucleoside triphosphate hydrolases"/>
    <property type="match status" value="1"/>
</dbReference>
<dbReference type="SMART" id="SM00382">
    <property type="entry name" value="AAA"/>
    <property type="match status" value="1"/>
</dbReference>
<keyword evidence="5" id="KW-0029">Amino-acid transport</keyword>
<dbReference type="InterPro" id="IPR052156">
    <property type="entry name" value="BCAA_Transport_ATP-bd_LivF"/>
</dbReference>
<dbReference type="InterPro" id="IPR003593">
    <property type="entry name" value="AAA+_ATPase"/>
</dbReference>
<dbReference type="Proteomes" id="UP000011669">
    <property type="component" value="Unassembled WGS sequence"/>
</dbReference>
<reference evidence="8 9" key="1">
    <citation type="journal article" date="2014" name="PLoS Genet.">
        <title>Phylogenetically driven sequencing of extremely halophilic archaea reveals strategies for static and dynamic osmo-response.</title>
        <authorList>
            <person name="Becker E.A."/>
            <person name="Seitzer P.M."/>
            <person name="Tritt A."/>
            <person name="Larsen D."/>
            <person name="Krusor M."/>
            <person name="Yao A.I."/>
            <person name="Wu D."/>
            <person name="Madern D."/>
            <person name="Eisen J.A."/>
            <person name="Darling A.E."/>
            <person name="Facciotti M.T."/>
        </authorList>
    </citation>
    <scope>NUCLEOTIDE SEQUENCE [LARGE SCALE GENOMIC DNA]</scope>
    <source>
        <strain evidence="8 9">DSM 5350</strain>
    </source>
</reference>
<dbReference type="GO" id="GO:0005524">
    <property type="term" value="F:ATP binding"/>
    <property type="evidence" value="ECO:0007669"/>
    <property type="project" value="UniProtKB-KW"/>
</dbReference>
<dbReference type="EMBL" id="AOMD01000001">
    <property type="protein sequence ID" value="EMA48032.1"/>
    <property type="molecule type" value="Genomic_DNA"/>
</dbReference>
<dbReference type="PATRIC" id="fig|1227455.4.peg.14"/>
<protein>
    <submittedName>
        <fullName evidence="8">ABC transporter</fullName>
    </submittedName>
</protein>
<dbReference type="GO" id="GO:0015807">
    <property type="term" value="P:L-amino acid transport"/>
    <property type="evidence" value="ECO:0007669"/>
    <property type="project" value="TreeGrafter"/>
</dbReference>
<dbReference type="PROSITE" id="PS00211">
    <property type="entry name" value="ABC_TRANSPORTER_1"/>
    <property type="match status" value="1"/>
</dbReference>
<evidence type="ECO:0000256" key="5">
    <source>
        <dbReference type="ARBA" id="ARBA00022970"/>
    </source>
</evidence>
<evidence type="ECO:0000313" key="9">
    <source>
        <dbReference type="Proteomes" id="UP000011669"/>
    </source>
</evidence>
<dbReference type="Gene3D" id="3.40.50.300">
    <property type="entry name" value="P-loop containing nucleotide triphosphate hydrolases"/>
    <property type="match status" value="1"/>
</dbReference>
<gene>
    <name evidence="8" type="ORF">C449_00075</name>
</gene>
<proteinExistence type="inferred from homology"/>
<dbReference type="InterPro" id="IPR027417">
    <property type="entry name" value="P-loop_NTPase"/>
</dbReference>
<keyword evidence="4" id="KW-0067">ATP-binding</keyword>
<dbReference type="InParanoid" id="M0MQQ1"/>